<dbReference type="Gene3D" id="1.25.40.490">
    <property type="match status" value="1"/>
</dbReference>
<evidence type="ECO:0000256" key="4">
    <source>
        <dbReference type="ARBA" id="ARBA00023242"/>
    </source>
</evidence>
<dbReference type="Pfam" id="PF11107">
    <property type="entry name" value="FANCF"/>
    <property type="match status" value="1"/>
</dbReference>
<dbReference type="KEGG" id="nve:5516489"/>
<keyword evidence="3" id="KW-0234">DNA repair</keyword>
<dbReference type="OMA" id="NTHAYVD"/>
<dbReference type="GO" id="GO:0036297">
    <property type="term" value="P:interstrand cross-link repair"/>
    <property type="evidence" value="ECO:0007669"/>
    <property type="project" value="InterPro"/>
</dbReference>
<dbReference type="PANTHER" id="PTHR14449">
    <property type="entry name" value="FANCONI ANEMIA GROUP F PROTEIN FANCF"/>
    <property type="match status" value="1"/>
</dbReference>
<proteinExistence type="predicted"/>
<evidence type="ECO:0000313" key="7">
    <source>
        <dbReference type="EMBL" id="EDO44498.1"/>
    </source>
</evidence>
<name>A7RVR8_NEMVE</name>
<evidence type="ECO:0000256" key="6">
    <source>
        <dbReference type="ARBA" id="ARBA00070110"/>
    </source>
</evidence>
<dbReference type="GO" id="GO:0043240">
    <property type="term" value="C:Fanconi anaemia nuclear complex"/>
    <property type="evidence" value="ECO:0000318"/>
    <property type="project" value="GO_Central"/>
</dbReference>
<protein>
    <recommendedName>
        <fullName evidence="6">Fanconi anemia group F protein</fullName>
    </recommendedName>
</protein>
<comment type="subcellular location">
    <subcellularLocation>
        <location evidence="1">Nucleus</location>
    </subcellularLocation>
</comment>
<accession>A7RVR8</accession>
<keyword evidence="4" id="KW-0539">Nucleus</keyword>
<dbReference type="InterPro" id="IPR035428">
    <property type="entry name" value="FANCF"/>
</dbReference>
<dbReference type="HOGENOM" id="CLU_667828_0_0_1"/>
<reference evidence="7 8" key="1">
    <citation type="journal article" date="2007" name="Science">
        <title>Sea anemone genome reveals ancestral eumetazoan gene repertoire and genomic organization.</title>
        <authorList>
            <person name="Putnam N.H."/>
            <person name="Srivastava M."/>
            <person name="Hellsten U."/>
            <person name="Dirks B."/>
            <person name="Chapman J."/>
            <person name="Salamov A."/>
            <person name="Terry A."/>
            <person name="Shapiro H."/>
            <person name="Lindquist E."/>
            <person name="Kapitonov V.V."/>
            <person name="Jurka J."/>
            <person name="Genikhovich G."/>
            <person name="Grigoriev I.V."/>
            <person name="Lucas S.M."/>
            <person name="Steele R.E."/>
            <person name="Finnerty J.R."/>
            <person name="Technau U."/>
            <person name="Martindale M.Q."/>
            <person name="Rokhsar D.S."/>
        </authorList>
    </citation>
    <scope>NUCLEOTIDE SEQUENCE [LARGE SCALE GENOMIC DNA]</scope>
    <source>
        <strain evidence="8">CH2 X CH6</strain>
    </source>
</reference>
<keyword evidence="8" id="KW-1185">Reference proteome</keyword>
<evidence type="ECO:0000313" key="8">
    <source>
        <dbReference type="Proteomes" id="UP000001593"/>
    </source>
</evidence>
<gene>
    <name evidence="7" type="ORF">NEMVEDRAFT_v1g241027</name>
</gene>
<dbReference type="EMBL" id="DS469544">
    <property type="protein sequence ID" value="EDO44498.1"/>
    <property type="molecule type" value="Genomic_DNA"/>
</dbReference>
<dbReference type="InterPro" id="IPR038505">
    <property type="entry name" value="FANCF_C_sf"/>
</dbReference>
<evidence type="ECO:0000256" key="1">
    <source>
        <dbReference type="ARBA" id="ARBA00004123"/>
    </source>
</evidence>
<dbReference type="GO" id="GO:0006974">
    <property type="term" value="P:DNA damage response"/>
    <property type="evidence" value="ECO:0000318"/>
    <property type="project" value="GO_Central"/>
</dbReference>
<evidence type="ECO:0000256" key="3">
    <source>
        <dbReference type="ARBA" id="ARBA00023204"/>
    </source>
</evidence>
<organism evidence="7 8">
    <name type="scientific">Nematostella vectensis</name>
    <name type="common">Starlet sea anemone</name>
    <dbReference type="NCBI Taxonomy" id="45351"/>
    <lineage>
        <taxon>Eukaryota</taxon>
        <taxon>Metazoa</taxon>
        <taxon>Cnidaria</taxon>
        <taxon>Anthozoa</taxon>
        <taxon>Hexacorallia</taxon>
        <taxon>Actiniaria</taxon>
        <taxon>Edwardsiidae</taxon>
        <taxon>Nematostella</taxon>
    </lineage>
</organism>
<dbReference type="Proteomes" id="UP000001593">
    <property type="component" value="Unassembled WGS sequence"/>
</dbReference>
<dbReference type="InParanoid" id="A7RVR8"/>
<keyword evidence="2" id="KW-0227">DNA damage</keyword>
<evidence type="ECO:0000256" key="5">
    <source>
        <dbReference type="ARBA" id="ARBA00059878"/>
    </source>
</evidence>
<sequence length="412" mass="46819">MEEVIKNTHAYVDVLVMARGDAVITWEKETFERAFKWARYFEGVYTKLKSKPALAEKLNKYLNNFNKTESVFLGNLKLTFKSLQISGKILKQFLLQNPHISSEQFPLVIMLYSVIIGGANEQDTTDLTEDLVRICQLKGCMSVLSDMRCKLSDDLLVMTKRNDEQSNGHLSDNEYRYNTARELKWADIGCLTVDDVGIMSLAEMLFNYVYHNLTCSGKDVKSLQKKLLHFASQANGLQVIASCLAFIPAGIQQLSQAGPVHKFLLNFLEGYLCNNSVAANFWQLPLRILSCVSFKYDSILNMYLNHLLGWGQHMIPVISLQQCGNTRTKSCQVYQWRYKTSNEMTQGGLDNLERAKTFEALVEHFRALTDGPDYVKRRCRNAIQDVQREALLSCGSNKLGASIWADLEKALL</sequence>
<dbReference type="AlphaFoldDB" id="A7RVR8"/>
<evidence type="ECO:0000256" key="2">
    <source>
        <dbReference type="ARBA" id="ARBA00022763"/>
    </source>
</evidence>
<dbReference type="PhylomeDB" id="A7RVR8"/>
<dbReference type="PANTHER" id="PTHR14449:SF2">
    <property type="entry name" value="FANCONI ANEMIA GROUP F PROTEIN"/>
    <property type="match status" value="1"/>
</dbReference>
<comment type="function">
    <text evidence="5">DNA repair protein that may operate in a postreplication repair or a cell cycle checkpoint function. May be implicated in interstrand DNA cross-link repair and in the maintenance of normal chromosome stability.</text>
</comment>
<dbReference type="FunFam" id="1.25.40.490:FF:000001">
    <property type="entry name" value="Fanconi anemia, complementation group F"/>
    <property type="match status" value="1"/>
</dbReference>
<dbReference type="STRING" id="45351.A7RVR8"/>